<dbReference type="OrthoDB" id="2048408at2"/>
<dbReference type="RefSeq" id="WP_009544222.1">
    <property type="nucleotide sequence ID" value="NC_010546.1"/>
</dbReference>
<evidence type="ECO:0008006" key="3">
    <source>
        <dbReference type="Google" id="ProtNLM"/>
    </source>
</evidence>
<dbReference type="eggNOG" id="ENOG502Z8CT">
    <property type="taxonomic scope" value="Bacteria"/>
</dbReference>
<dbReference type="EMBL" id="CP000806">
    <property type="protein sequence ID" value="ACB50759.1"/>
    <property type="molecule type" value="Genomic_DNA"/>
</dbReference>
<dbReference type="Proteomes" id="UP000001203">
    <property type="component" value="Chromosome circular"/>
</dbReference>
<dbReference type="HOGENOM" id="CLU_882001_0_0_3"/>
<protein>
    <recommendedName>
        <fullName evidence="3">SGNH/GDSL hydrolase family protein</fullName>
    </recommendedName>
</protein>
<name>B1WWN5_CROS5</name>
<accession>B1WWN5</accession>
<evidence type="ECO:0000313" key="2">
    <source>
        <dbReference type="Proteomes" id="UP000001203"/>
    </source>
</evidence>
<gene>
    <name evidence="1" type="ordered locus">cce_1409</name>
</gene>
<evidence type="ECO:0000313" key="1">
    <source>
        <dbReference type="EMBL" id="ACB50759.1"/>
    </source>
</evidence>
<proteinExistence type="predicted"/>
<reference evidence="1 2" key="1">
    <citation type="journal article" date="2008" name="Proc. Natl. Acad. Sci. U.S.A.">
        <title>The genome of Cyanothece 51142, a unicellular diazotrophic cyanobacterium important in the marine nitrogen cycle.</title>
        <authorList>
            <person name="Welsh E.A."/>
            <person name="Liberton M."/>
            <person name="Stoeckel J."/>
            <person name="Loh T."/>
            <person name="Elvitigala T."/>
            <person name="Wang C."/>
            <person name="Wollam A."/>
            <person name="Fulton R.S."/>
            <person name="Clifton S.W."/>
            <person name="Jacobs J.M."/>
            <person name="Aurora R."/>
            <person name="Ghosh B.K."/>
            <person name="Sherman L.A."/>
            <person name="Smith R.D."/>
            <person name="Wilson R.K."/>
            <person name="Pakrasi H.B."/>
        </authorList>
    </citation>
    <scope>NUCLEOTIDE SEQUENCE [LARGE SCALE GENOMIC DNA]</scope>
    <source>
        <strain evidence="2">ATCC 51142 / BH68</strain>
    </source>
</reference>
<dbReference type="KEGG" id="cyt:cce_1409"/>
<sequence>MQKLLRLAPWAIAATAAWSLGFVYNVYYGGELSFLRGMYFEKMSLAAEVKASPRLLILGGSGAHHSIDSEVLSQKLGIPVLNMGLDGPVGLNVILPSILKAVRPGDIVLLIPEDLILLDKDGLLERSAPFGIATGRPGLGGVPPQQLVETIWMQGVPSLRAITKSTVDLVQQGRFTGYYSDPLTERGDPTTVKYREGKWWQWKIHNSISPHAVKRIKQFRQEVEAKDASLILSLPWVYASKDEKTLSNMEDITKKLSNIAPLVYDKNDYNLKTDSSLFADTHHHLVFEARKLRSEQLAEQLKPVINRVTSDQ</sequence>
<dbReference type="STRING" id="43989.cce_1409"/>
<keyword evidence="2" id="KW-1185">Reference proteome</keyword>
<dbReference type="AlphaFoldDB" id="B1WWN5"/>
<organism evidence="1 2">
    <name type="scientific">Crocosphaera subtropica (strain ATCC 51142 / BH68)</name>
    <name type="common">Cyanothece sp. (strain ATCC 51142)</name>
    <dbReference type="NCBI Taxonomy" id="43989"/>
    <lineage>
        <taxon>Bacteria</taxon>
        <taxon>Bacillati</taxon>
        <taxon>Cyanobacteriota</taxon>
        <taxon>Cyanophyceae</taxon>
        <taxon>Oscillatoriophycideae</taxon>
        <taxon>Chroococcales</taxon>
        <taxon>Aphanothecaceae</taxon>
        <taxon>Crocosphaera</taxon>
        <taxon>Crocosphaera subtropica</taxon>
    </lineage>
</organism>